<comment type="caution">
    <text evidence="2">The sequence shown here is derived from an EMBL/GenBank/DDBJ whole genome shotgun (WGS) entry which is preliminary data.</text>
</comment>
<sequence>MTLLSVLSSPSAPTRCFAVGVEGEYWPRDRELLQGQPLGHLPEEEDMGTREVGLSGGCCDSAPSSTAKRKPLEASGSQESARAATPRPAQPPSTFGGLSAGSPRLQQLVNPADPLEIQADVHWTHIRENQEERVSPASESPPSRALQEPRESLLTGDAALTPCALSPLPVPMPRLSLVGAGRASGCNVVRLSSVWTPGGPPLSSPGTLTPV</sequence>
<name>A0AB34HID6_ESCRO</name>
<proteinExistence type="predicted"/>
<accession>A0AB34HID6</accession>
<feature type="region of interest" description="Disordered" evidence="1">
    <location>
        <begin position="130"/>
        <end position="151"/>
    </location>
</feature>
<reference evidence="2 3" key="1">
    <citation type="submission" date="2022-11" db="EMBL/GenBank/DDBJ databases">
        <title>Whole genome sequence of Eschrichtius robustus ER-17-0199.</title>
        <authorList>
            <person name="Bruniche-Olsen A."/>
            <person name="Black A.N."/>
            <person name="Fields C.J."/>
            <person name="Walden K."/>
            <person name="Dewoody J.A."/>
        </authorList>
    </citation>
    <scope>NUCLEOTIDE SEQUENCE [LARGE SCALE GENOMIC DNA]</scope>
    <source>
        <strain evidence="2">ER-17-0199</strain>
        <tissue evidence="2">Blubber</tissue>
    </source>
</reference>
<gene>
    <name evidence="2" type="ORF">J1605_004326</name>
</gene>
<evidence type="ECO:0000256" key="1">
    <source>
        <dbReference type="SAM" id="MobiDB-lite"/>
    </source>
</evidence>
<evidence type="ECO:0000313" key="3">
    <source>
        <dbReference type="Proteomes" id="UP001159641"/>
    </source>
</evidence>
<dbReference type="Proteomes" id="UP001159641">
    <property type="component" value="Unassembled WGS sequence"/>
</dbReference>
<organism evidence="2 3">
    <name type="scientific">Eschrichtius robustus</name>
    <name type="common">California gray whale</name>
    <name type="synonym">Eschrichtius gibbosus</name>
    <dbReference type="NCBI Taxonomy" id="9764"/>
    <lineage>
        <taxon>Eukaryota</taxon>
        <taxon>Metazoa</taxon>
        <taxon>Chordata</taxon>
        <taxon>Craniata</taxon>
        <taxon>Vertebrata</taxon>
        <taxon>Euteleostomi</taxon>
        <taxon>Mammalia</taxon>
        <taxon>Eutheria</taxon>
        <taxon>Laurasiatheria</taxon>
        <taxon>Artiodactyla</taxon>
        <taxon>Whippomorpha</taxon>
        <taxon>Cetacea</taxon>
        <taxon>Mysticeti</taxon>
        <taxon>Eschrichtiidae</taxon>
        <taxon>Eschrichtius</taxon>
    </lineage>
</organism>
<keyword evidence="3" id="KW-1185">Reference proteome</keyword>
<protein>
    <submittedName>
        <fullName evidence="2">Uncharacterized protein</fullName>
    </submittedName>
</protein>
<dbReference type="EMBL" id="JAIQCJ010001291">
    <property type="protein sequence ID" value="KAJ8791379.1"/>
    <property type="molecule type" value="Genomic_DNA"/>
</dbReference>
<feature type="region of interest" description="Disordered" evidence="1">
    <location>
        <begin position="39"/>
        <end position="105"/>
    </location>
</feature>
<dbReference type="AlphaFoldDB" id="A0AB34HID6"/>
<evidence type="ECO:0000313" key="2">
    <source>
        <dbReference type="EMBL" id="KAJ8791379.1"/>
    </source>
</evidence>